<dbReference type="AlphaFoldDB" id="A0A7G1KH83"/>
<dbReference type="InterPro" id="IPR012349">
    <property type="entry name" value="Split_barrel_FMN-bd"/>
</dbReference>
<dbReference type="Proteomes" id="UP000516173">
    <property type="component" value="Chromosome"/>
</dbReference>
<gene>
    <name evidence="1" type="ORF">NWFMUON74_23490</name>
</gene>
<dbReference type="KEGG" id="nwl:NWFMUON74_23490"/>
<accession>A0A7G1KH83</accession>
<protein>
    <recommendedName>
        <fullName evidence="3">Nitroreductase</fullName>
    </recommendedName>
</protein>
<keyword evidence="2" id="KW-1185">Reference proteome</keyword>
<dbReference type="GO" id="GO:0016491">
    <property type="term" value="F:oxidoreductase activity"/>
    <property type="evidence" value="ECO:0007669"/>
    <property type="project" value="InterPro"/>
</dbReference>
<evidence type="ECO:0000313" key="1">
    <source>
        <dbReference type="EMBL" id="BCK54577.1"/>
    </source>
</evidence>
<name>A0A7G1KH83_9NOCA</name>
<organism evidence="1 2">
    <name type="scientific">Nocardia wallacei</name>
    <dbReference type="NCBI Taxonomy" id="480035"/>
    <lineage>
        <taxon>Bacteria</taxon>
        <taxon>Bacillati</taxon>
        <taxon>Actinomycetota</taxon>
        <taxon>Actinomycetes</taxon>
        <taxon>Mycobacteriales</taxon>
        <taxon>Nocardiaceae</taxon>
        <taxon>Nocardia</taxon>
    </lineage>
</organism>
<dbReference type="EMBL" id="AP023396">
    <property type="protein sequence ID" value="BCK54577.1"/>
    <property type="molecule type" value="Genomic_DNA"/>
</dbReference>
<proteinExistence type="predicted"/>
<reference evidence="1 2" key="1">
    <citation type="submission" date="2020-08" db="EMBL/GenBank/DDBJ databases">
        <title>Genome Sequencing of Nocardia wallacei strain FMUON74 and assembly.</title>
        <authorList>
            <person name="Toyokawa M."/>
            <person name="Uesaka K."/>
        </authorList>
    </citation>
    <scope>NUCLEOTIDE SEQUENCE [LARGE SCALE GENOMIC DNA]</scope>
    <source>
        <strain evidence="1 2">FMUON74</strain>
    </source>
</reference>
<dbReference type="Gene3D" id="2.30.110.10">
    <property type="entry name" value="Electron Transport, Fmn-binding Protein, Chain A"/>
    <property type="match status" value="1"/>
</dbReference>
<dbReference type="Pfam" id="PF04075">
    <property type="entry name" value="F420H2_quin_red"/>
    <property type="match status" value="1"/>
</dbReference>
<dbReference type="InterPro" id="IPR004378">
    <property type="entry name" value="F420H2_quin_Rdtase"/>
</dbReference>
<evidence type="ECO:0008006" key="3">
    <source>
        <dbReference type="Google" id="ProtNLM"/>
    </source>
</evidence>
<sequence>MAQVVRESGEGALGLLGSECRCDGREAVVDSKSVLGRVVRGFNAGVVALTEAPVVGPLLGKSFVTITYVGRKSGKTFSTPVNYRRKGDEYVIGVAMPDKKNWWRNFLGEGGPITLHLAGADRHGHAVADRDERGRVTVRVRLDEPS</sequence>
<evidence type="ECO:0000313" key="2">
    <source>
        <dbReference type="Proteomes" id="UP000516173"/>
    </source>
</evidence>